<gene>
    <name evidence="3" type="ORF">GCM10009720_17100</name>
</gene>
<dbReference type="RefSeq" id="WP_343957581.1">
    <property type="nucleotide sequence ID" value="NZ_BAAAMN010000029.1"/>
</dbReference>
<keyword evidence="2" id="KW-0732">Signal</keyword>
<feature type="region of interest" description="Disordered" evidence="1">
    <location>
        <begin position="85"/>
        <end position="135"/>
    </location>
</feature>
<sequence length="226" mass="23805">MTRRSHIALAGALALLVCTACTDQPSPVEPPSTVEATTEDAESEALTDEAAMTSAIAQVLEHPDPNALLTGDEAVETLTGFIASDEHNTSSDDDQQCSTVTQTQPETAALGSVTDDSTATDDEESGEPTARDDLGAFGFSSDEEAQAFTEELQSFMSQCSAGEVALEALTHHTDEAFEIQVNPEDETATSLVILRNDNAVFLVAATPPTDVALALTLTDQLDETLR</sequence>
<accession>A0ABN2UHB5</accession>
<dbReference type="Proteomes" id="UP001501461">
    <property type="component" value="Unassembled WGS sequence"/>
</dbReference>
<evidence type="ECO:0000256" key="2">
    <source>
        <dbReference type="SAM" id="SignalP"/>
    </source>
</evidence>
<keyword evidence="4" id="KW-1185">Reference proteome</keyword>
<comment type="caution">
    <text evidence="3">The sequence shown here is derived from an EMBL/GenBank/DDBJ whole genome shotgun (WGS) entry which is preliminary data.</text>
</comment>
<feature type="signal peptide" evidence="2">
    <location>
        <begin position="1"/>
        <end position="20"/>
    </location>
</feature>
<evidence type="ECO:0000313" key="3">
    <source>
        <dbReference type="EMBL" id="GAA2037079.1"/>
    </source>
</evidence>
<reference evidence="3 4" key="1">
    <citation type="journal article" date="2019" name="Int. J. Syst. Evol. Microbiol.">
        <title>The Global Catalogue of Microorganisms (GCM) 10K type strain sequencing project: providing services to taxonomists for standard genome sequencing and annotation.</title>
        <authorList>
            <consortium name="The Broad Institute Genomics Platform"/>
            <consortium name="The Broad Institute Genome Sequencing Center for Infectious Disease"/>
            <person name="Wu L."/>
            <person name="Ma J."/>
        </authorList>
    </citation>
    <scope>NUCLEOTIDE SEQUENCE [LARGE SCALE GENOMIC DNA]</scope>
    <source>
        <strain evidence="3 4">JCM 13595</strain>
    </source>
</reference>
<dbReference type="EMBL" id="BAAAMN010000029">
    <property type="protein sequence ID" value="GAA2037079.1"/>
    <property type="molecule type" value="Genomic_DNA"/>
</dbReference>
<protein>
    <submittedName>
        <fullName evidence="3">Uncharacterized protein</fullName>
    </submittedName>
</protein>
<feature type="compositionally biased region" description="Polar residues" evidence="1">
    <location>
        <begin position="96"/>
        <end position="106"/>
    </location>
</feature>
<name>A0ABN2UHB5_9MICC</name>
<organism evidence="3 4">
    <name type="scientific">Yaniella flava</name>
    <dbReference type="NCBI Taxonomy" id="287930"/>
    <lineage>
        <taxon>Bacteria</taxon>
        <taxon>Bacillati</taxon>
        <taxon>Actinomycetota</taxon>
        <taxon>Actinomycetes</taxon>
        <taxon>Micrococcales</taxon>
        <taxon>Micrococcaceae</taxon>
        <taxon>Yaniella</taxon>
    </lineage>
</organism>
<evidence type="ECO:0000256" key="1">
    <source>
        <dbReference type="SAM" id="MobiDB-lite"/>
    </source>
</evidence>
<evidence type="ECO:0000313" key="4">
    <source>
        <dbReference type="Proteomes" id="UP001501461"/>
    </source>
</evidence>
<proteinExistence type="predicted"/>
<feature type="chain" id="PRO_5045751167" evidence="2">
    <location>
        <begin position="21"/>
        <end position="226"/>
    </location>
</feature>